<keyword evidence="10" id="KW-1185">Reference proteome</keyword>
<dbReference type="InterPro" id="IPR040236">
    <property type="entry name" value="TMEM198"/>
</dbReference>
<dbReference type="GeneTree" id="ENSGT00390000016940"/>
<reference evidence="9 10" key="2">
    <citation type="journal article" date="2012" name="Nature">
        <title>Insights into hominid evolution from the gorilla genome sequence.</title>
        <authorList>
            <person name="Scally A."/>
            <person name="Dutheil J.Y."/>
            <person name="Hillier L.W."/>
            <person name="Jordan G.E."/>
            <person name="Goodhead I."/>
            <person name="Herrero J."/>
            <person name="Hobolth A."/>
            <person name="Lappalainen T."/>
            <person name="Mailund T."/>
            <person name="Marques-Bonet T."/>
            <person name="McCarthy S."/>
            <person name="Montgomery S.H."/>
            <person name="Schwalie P.C."/>
            <person name="Tang Y.A."/>
            <person name="Ward M.C."/>
            <person name="Xue Y."/>
            <person name="Yngvadottir B."/>
            <person name="Alkan C."/>
            <person name="Andersen L.N."/>
            <person name="Ayub Q."/>
            <person name="Ball E.V."/>
            <person name="Beal K."/>
            <person name="Bradley B.J."/>
            <person name="Chen Y."/>
            <person name="Clee C.M."/>
            <person name="Fitzgerald S."/>
            <person name="Graves T.A."/>
            <person name="Gu Y."/>
            <person name="Heath P."/>
            <person name="Heger A."/>
            <person name="Karakoc E."/>
            <person name="Kolb-Kokocinski A."/>
            <person name="Laird G.K."/>
            <person name="Lunter G."/>
            <person name="Meader S."/>
            <person name="Mort M."/>
            <person name="Mullikin J.C."/>
            <person name="Munch K."/>
            <person name="O'Connor T.D."/>
            <person name="Phillips A.D."/>
            <person name="Prado-Martinez J."/>
            <person name="Rogers A.S."/>
            <person name="Sajjadian S."/>
            <person name="Schmidt D."/>
            <person name="Shaw K."/>
            <person name="Simpson J.T."/>
            <person name="Stenson P.D."/>
            <person name="Turner D.J."/>
            <person name="Vigilant L."/>
            <person name="Vilella A.J."/>
            <person name="Whitener W."/>
            <person name="Zhu B."/>
            <person name="Cooper D.N."/>
            <person name="de Jong P."/>
            <person name="Dermitzakis E.T."/>
            <person name="Eichler E.E."/>
            <person name="Flicek P."/>
            <person name="Goldman N."/>
            <person name="Mundy N.I."/>
            <person name="Ning Z."/>
            <person name="Odom D.T."/>
            <person name="Ponting C.P."/>
            <person name="Quail M.A."/>
            <person name="Ryder O.A."/>
            <person name="Searle S.M."/>
            <person name="Warren W.C."/>
            <person name="Wilson R.K."/>
            <person name="Schierup M.H."/>
            <person name="Rogers J."/>
            <person name="Tyler-Smith C."/>
            <person name="Durbin R."/>
        </authorList>
    </citation>
    <scope>NUCLEOTIDE SEQUENCE [LARGE SCALE GENOMIC DNA]</scope>
</reference>
<dbReference type="STRING" id="9593.ENSGGOP00000021588"/>
<evidence type="ECO:0000256" key="4">
    <source>
        <dbReference type="ARBA" id="ARBA00022989"/>
    </source>
</evidence>
<evidence type="ECO:0000256" key="6">
    <source>
        <dbReference type="ARBA" id="ARBA00049737"/>
    </source>
</evidence>
<evidence type="ECO:0000256" key="5">
    <source>
        <dbReference type="ARBA" id="ARBA00023136"/>
    </source>
</evidence>
<dbReference type="eggNOG" id="ENOG502QS1E">
    <property type="taxonomic scope" value="Eukaryota"/>
</dbReference>
<dbReference type="HOGENOM" id="CLU_043600_0_0_1"/>
<evidence type="ECO:0000259" key="8">
    <source>
        <dbReference type="Pfam" id="PF13886"/>
    </source>
</evidence>
<accession>G3S0J3</accession>
<dbReference type="Proteomes" id="UP000001519">
    <property type="component" value="Chromosome 12"/>
</dbReference>
<proteinExistence type="inferred from homology"/>
<keyword evidence="4 7" id="KW-1133">Transmembrane helix</keyword>
<dbReference type="InterPro" id="IPR025256">
    <property type="entry name" value="TM7S3/TM198-like_dom"/>
</dbReference>
<protein>
    <recommendedName>
        <fullName evidence="6">Transmembrane protein 198</fullName>
    </recommendedName>
</protein>
<dbReference type="PANTHER" id="PTHR31247">
    <property type="entry name" value="TRANSMEMBRANE PROTEIN 198 FAMILY MEMBER"/>
    <property type="match status" value="1"/>
</dbReference>
<dbReference type="EMBL" id="CABD030083644">
    <property type="status" value="NOT_ANNOTATED_CDS"/>
    <property type="molecule type" value="Genomic_DNA"/>
</dbReference>
<keyword evidence="3 7" id="KW-0812">Transmembrane</keyword>
<comment type="subcellular location">
    <subcellularLocation>
        <location evidence="1">Membrane</location>
        <topology evidence="1">Multi-pass membrane protein</topology>
    </subcellularLocation>
</comment>
<evidence type="ECO:0000256" key="1">
    <source>
        <dbReference type="ARBA" id="ARBA00004141"/>
    </source>
</evidence>
<keyword evidence="5 7" id="KW-0472">Membrane</keyword>
<organism evidence="9 10">
    <name type="scientific">Gorilla gorilla gorilla</name>
    <name type="common">Western lowland gorilla</name>
    <dbReference type="NCBI Taxonomy" id="9595"/>
    <lineage>
        <taxon>Eukaryota</taxon>
        <taxon>Metazoa</taxon>
        <taxon>Chordata</taxon>
        <taxon>Craniata</taxon>
        <taxon>Vertebrata</taxon>
        <taxon>Euteleostomi</taxon>
        <taxon>Mammalia</taxon>
        <taxon>Eutheria</taxon>
        <taxon>Euarchontoglires</taxon>
        <taxon>Primates</taxon>
        <taxon>Haplorrhini</taxon>
        <taxon>Catarrhini</taxon>
        <taxon>Hominidae</taxon>
        <taxon>Gorilla</taxon>
    </lineage>
</organism>
<reference evidence="9" key="4">
    <citation type="submission" date="2025-09" db="UniProtKB">
        <authorList>
            <consortium name="Ensembl"/>
        </authorList>
    </citation>
    <scope>IDENTIFICATION</scope>
</reference>
<reference evidence="9" key="3">
    <citation type="submission" date="2025-08" db="UniProtKB">
        <authorList>
            <consortium name="Ensembl"/>
        </authorList>
    </citation>
    <scope>IDENTIFICATION</scope>
</reference>
<evidence type="ECO:0000256" key="7">
    <source>
        <dbReference type="SAM" id="Phobius"/>
    </source>
</evidence>
<dbReference type="AlphaFoldDB" id="G3S0J3"/>
<reference evidence="10" key="1">
    <citation type="submission" date="2011-05" db="EMBL/GenBank/DDBJ databases">
        <title>Insights into the evolution of the great apes provided by the gorilla genome.</title>
        <authorList>
            <person name="Scally A."/>
        </authorList>
    </citation>
    <scope>NUCLEOTIDE SEQUENCE [LARGE SCALE GENOMIC DNA]</scope>
</reference>
<comment type="similarity">
    <text evidence="2">Belongs to the TMEM198 family.</text>
</comment>
<dbReference type="Ensembl" id="ENSGGOT00000026501.2">
    <property type="protein sequence ID" value="ENSGGOP00000021588.2"/>
    <property type="gene ID" value="ENSGGOG00000022858.2"/>
</dbReference>
<sequence length="106" mass="11642">MEEVLLPLAVTSDPRPFNQQLPEPPDPRCVLEPQDNPELALALVCALCCYFGIIYCCFSYCCFKTVTFLSGQLSGALVSFLLCHKVRVLKTHLGGPWSPGPVEARA</sequence>
<feature type="domain" description="TM7S3/TM198-like" evidence="8">
    <location>
        <begin position="45"/>
        <end position="91"/>
    </location>
</feature>
<evidence type="ECO:0000256" key="3">
    <source>
        <dbReference type="ARBA" id="ARBA00022692"/>
    </source>
</evidence>
<dbReference type="Pfam" id="PF13886">
    <property type="entry name" value="TM7S3_TM198"/>
    <property type="match status" value="1"/>
</dbReference>
<evidence type="ECO:0000313" key="9">
    <source>
        <dbReference type="Ensembl" id="ENSGGOP00000021588.2"/>
    </source>
</evidence>
<dbReference type="PANTHER" id="PTHR31247:SF8">
    <property type="entry name" value="TRANSMEMBRANE PROTEIN 198B"/>
    <property type="match status" value="1"/>
</dbReference>
<name>G3S0J3_GORGO</name>
<dbReference type="GO" id="GO:0016020">
    <property type="term" value="C:membrane"/>
    <property type="evidence" value="ECO:0007669"/>
    <property type="project" value="UniProtKB-SubCell"/>
</dbReference>
<dbReference type="Bgee" id="ENSGGOG00000022858">
    <property type="expression patterns" value="Expressed in testis and 5 other cell types or tissues"/>
</dbReference>
<evidence type="ECO:0000256" key="2">
    <source>
        <dbReference type="ARBA" id="ARBA00006244"/>
    </source>
</evidence>
<dbReference type="OMA" id="VWVLETH"/>
<feature type="transmembrane region" description="Helical" evidence="7">
    <location>
        <begin position="40"/>
        <end position="63"/>
    </location>
</feature>
<dbReference type="InParanoid" id="G3S0J3"/>
<evidence type="ECO:0000313" key="10">
    <source>
        <dbReference type="Proteomes" id="UP000001519"/>
    </source>
</evidence>